<evidence type="ECO:0000256" key="3">
    <source>
        <dbReference type="ARBA" id="ARBA00022840"/>
    </source>
</evidence>
<keyword evidence="2" id="KW-0547">Nucleotide-binding</keyword>
<dbReference type="GO" id="GO:0016887">
    <property type="term" value="F:ATP hydrolysis activity"/>
    <property type="evidence" value="ECO:0007669"/>
    <property type="project" value="InterPro"/>
</dbReference>
<dbReference type="EMBL" id="MPDM01000001">
    <property type="protein sequence ID" value="OKL50428.1"/>
    <property type="molecule type" value="Genomic_DNA"/>
</dbReference>
<feature type="domain" description="ABC transporter" evidence="4">
    <location>
        <begin position="17"/>
        <end position="255"/>
    </location>
</feature>
<evidence type="ECO:0000313" key="6">
    <source>
        <dbReference type="Proteomes" id="UP000186465"/>
    </source>
</evidence>
<dbReference type="PROSITE" id="PS00211">
    <property type="entry name" value="ABC_TRANSPORTER_1"/>
    <property type="match status" value="1"/>
</dbReference>
<protein>
    <recommendedName>
        <fullName evidence="4">ABC transporter domain-containing protein</fullName>
    </recommendedName>
</protein>
<dbReference type="InterPro" id="IPR017911">
    <property type="entry name" value="MacB-like_ATP-bd"/>
</dbReference>
<dbReference type="Gene3D" id="3.40.50.300">
    <property type="entry name" value="P-loop containing nucleotide triphosphate hydrolases"/>
    <property type="match status" value="1"/>
</dbReference>
<dbReference type="PANTHER" id="PTHR24220">
    <property type="entry name" value="IMPORT ATP-BINDING PROTEIN"/>
    <property type="match status" value="1"/>
</dbReference>
<dbReference type="InterPro" id="IPR003439">
    <property type="entry name" value="ABC_transporter-like_ATP-bd"/>
</dbReference>
<keyword evidence="6" id="KW-1185">Reference proteome</keyword>
<dbReference type="Pfam" id="PF00005">
    <property type="entry name" value="ABC_tran"/>
    <property type="match status" value="1"/>
</dbReference>
<dbReference type="GO" id="GO:0022857">
    <property type="term" value="F:transmembrane transporter activity"/>
    <property type="evidence" value="ECO:0007669"/>
    <property type="project" value="UniProtKB-ARBA"/>
</dbReference>
<reference evidence="6" key="1">
    <citation type="submission" date="2016-11" db="EMBL/GenBank/DDBJ databases">
        <title>Actinomyces gypaetusis sp. nov. isolated from Gypaetus barbatus in Qinghai Tibet Plateau China.</title>
        <authorList>
            <person name="Meng X."/>
        </authorList>
    </citation>
    <scope>NUCLEOTIDE SEQUENCE [LARGE SCALE GENOMIC DNA]</scope>
    <source>
        <strain evidence="6">DSM 15383</strain>
    </source>
</reference>
<evidence type="ECO:0000256" key="2">
    <source>
        <dbReference type="ARBA" id="ARBA00022741"/>
    </source>
</evidence>
<accession>A0A1Q5PS66</accession>
<keyword evidence="3" id="KW-0067">ATP-binding</keyword>
<dbReference type="GO" id="GO:0005524">
    <property type="term" value="F:ATP binding"/>
    <property type="evidence" value="ECO:0007669"/>
    <property type="project" value="UniProtKB-KW"/>
</dbReference>
<evidence type="ECO:0000313" key="5">
    <source>
        <dbReference type="EMBL" id="OKL50428.1"/>
    </source>
</evidence>
<comment type="caution">
    <text evidence="5">The sequence shown here is derived from an EMBL/GenBank/DDBJ whole genome shotgun (WGS) entry which is preliminary data.</text>
</comment>
<dbReference type="Proteomes" id="UP000186465">
    <property type="component" value="Unassembled WGS sequence"/>
</dbReference>
<dbReference type="GO" id="GO:0005886">
    <property type="term" value="C:plasma membrane"/>
    <property type="evidence" value="ECO:0007669"/>
    <property type="project" value="TreeGrafter"/>
</dbReference>
<evidence type="ECO:0000256" key="1">
    <source>
        <dbReference type="ARBA" id="ARBA00022448"/>
    </source>
</evidence>
<dbReference type="PROSITE" id="PS50893">
    <property type="entry name" value="ABC_TRANSPORTER_2"/>
    <property type="match status" value="1"/>
</dbReference>
<proteinExistence type="predicted"/>
<name>A0A1Q5PS66_9ACTO</name>
<dbReference type="InterPro" id="IPR003593">
    <property type="entry name" value="AAA+_ATPase"/>
</dbReference>
<dbReference type="FunFam" id="3.40.50.300:FF:000032">
    <property type="entry name" value="Export ABC transporter ATP-binding protein"/>
    <property type="match status" value="1"/>
</dbReference>
<dbReference type="STRING" id="156892.BM477_00155"/>
<sequence length="255" mass="26677">MSATESPNTAATTWPLLEMQAACRYYGTGITEVKALDNADLTVEAGEFVAVMGPSGSGKSTLLHLAGALDQPTSGNVKIAGTEITGLKTKALAKLRRRAVGYVFQDFNLVPTLTALENVALPLELDGVKAKTAAEQALQILAKIGVAELADRFPDNMSGGQAQRVAIARAIVGPRKLLLADEPTGALDSATGEAVMAVIRQRVDAGAGALVVTHEPRFAAYADRTIFLRDGKIVDTANPDDPAGWLDSARSTLGH</sequence>
<gene>
    <name evidence="5" type="ORF">BM477_00155</name>
</gene>
<dbReference type="InterPro" id="IPR027417">
    <property type="entry name" value="P-loop_NTPase"/>
</dbReference>
<dbReference type="CDD" id="cd03255">
    <property type="entry name" value="ABC_MJ0796_LolCDE_FtsE"/>
    <property type="match status" value="1"/>
</dbReference>
<organism evidence="5 6">
    <name type="scientific">Boudabousia marimammalium</name>
    <dbReference type="NCBI Taxonomy" id="156892"/>
    <lineage>
        <taxon>Bacteria</taxon>
        <taxon>Bacillati</taxon>
        <taxon>Actinomycetota</taxon>
        <taxon>Actinomycetes</taxon>
        <taxon>Actinomycetales</taxon>
        <taxon>Actinomycetaceae</taxon>
        <taxon>Boudabousia</taxon>
    </lineage>
</organism>
<dbReference type="RefSeq" id="WP_075360669.1">
    <property type="nucleotide sequence ID" value="NZ_MPDM01000001.1"/>
</dbReference>
<dbReference type="GO" id="GO:0098796">
    <property type="term" value="C:membrane protein complex"/>
    <property type="evidence" value="ECO:0007669"/>
    <property type="project" value="UniProtKB-ARBA"/>
</dbReference>
<evidence type="ECO:0000259" key="4">
    <source>
        <dbReference type="PROSITE" id="PS50893"/>
    </source>
</evidence>
<keyword evidence="1" id="KW-0813">Transport</keyword>
<dbReference type="InterPro" id="IPR017871">
    <property type="entry name" value="ABC_transporter-like_CS"/>
</dbReference>
<dbReference type="AlphaFoldDB" id="A0A1Q5PS66"/>
<dbReference type="InterPro" id="IPR015854">
    <property type="entry name" value="ABC_transpr_LolD-like"/>
</dbReference>
<dbReference type="OrthoDB" id="9802264at2"/>
<dbReference type="SMART" id="SM00382">
    <property type="entry name" value="AAA"/>
    <property type="match status" value="1"/>
</dbReference>
<dbReference type="SUPFAM" id="SSF52540">
    <property type="entry name" value="P-loop containing nucleoside triphosphate hydrolases"/>
    <property type="match status" value="1"/>
</dbReference>
<dbReference type="PANTHER" id="PTHR24220:SF685">
    <property type="entry name" value="ABC TRANSPORTER RELATED"/>
    <property type="match status" value="1"/>
</dbReference>